<protein>
    <submittedName>
        <fullName evidence="2">RWD domain-containing protein 2A</fullName>
    </submittedName>
</protein>
<dbReference type="InterPro" id="IPR059181">
    <property type="entry name" value="RWDD2A-B_C"/>
</dbReference>
<dbReference type="PIRSF" id="PIRSF038021">
    <property type="entry name" value="UCP038021_RWDD2"/>
    <property type="match status" value="1"/>
</dbReference>
<dbReference type="SMART" id="SM00591">
    <property type="entry name" value="RWD"/>
    <property type="match status" value="1"/>
</dbReference>
<dbReference type="CDD" id="cd23829">
    <property type="entry name" value="RWD_RWDD2"/>
    <property type="match status" value="1"/>
</dbReference>
<dbReference type="PANTHER" id="PTHR15955:SF8">
    <property type="entry name" value="RWD DOMAIN-CONTAINING PROTEIN 2B-RELATED"/>
    <property type="match status" value="1"/>
</dbReference>
<gene>
    <name evidence="2" type="ORF">WN55_11376</name>
</gene>
<name>A0A154PAK1_DUFNO</name>
<dbReference type="PROSITE" id="PS50908">
    <property type="entry name" value="RWD"/>
    <property type="match status" value="1"/>
</dbReference>
<dbReference type="SUPFAM" id="SSF54495">
    <property type="entry name" value="UBC-like"/>
    <property type="match status" value="1"/>
</dbReference>
<dbReference type="Proteomes" id="UP000076502">
    <property type="component" value="Unassembled WGS sequence"/>
</dbReference>
<dbReference type="InterPro" id="IPR006575">
    <property type="entry name" value="RWD_dom"/>
</dbReference>
<dbReference type="PANTHER" id="PTHR15955">
    <property type="entry name" value="RWD DOMAIN CONTAINING PROTEIN 2"/>
    <property type="match status" value="1"/>
</dbReference>
<proteinExistence type="predicted"/>
<dbReference type="STRING" id="178035.A0A154PAK1"/>
<feature type="domain" description="RWD" evidence="1">
    <location>
        <begin position="16"/>
        <end position="132"/>
    </location>
</feature>
<dbReference type="Gene3D" id="3.10.110.10">
    <property type="entry name" value="Ubiquitin Conjugating Enzyme"/>
    <property type="match status" value="1"/>
</dbReference>
<dbReference type="AlphaFoldDB" id="A0A154PAK1"/>
<accession>A0A154PAK1</accession>
<keyword evidence="3" id="KW-1185">Reference proteome</keyword>
<reference evidence="2 3" key="1">
    <citation type="submission" date="2015-07" db="EMBL/GenBank/DDBJ databases">
        <title>The genome of Dufourea novaeangliae.</title>
        <authorList>
            <person name="Pan H."/>
            <person name="Kapheim K."/>
        </authorList>
    </citation>
    <scope>NUCLEOTIDE SEQUENCE [LARGE SCALE GENOMIC DNA]</scope>
    <source>
        <strain evidence="2">0120121106</strain>
        <tissue evidence="2">Whole body</tissue>
    </source>
</reference>
<dbReference type="CDD" id="cd24163">
    <property type="entry name" value="RWDD2_C"/>
    <property type="match status" value="1"/>
</dbReference>
<dbReference type="EMBL" id="KQ434857">
    <property type="protein sequence ID" value="KZC08873.1"/>
    <property type="molecule type" value="Genomic_DNA"/>
</dbReference>
<organism evidence="2 3">
    <name type="scientific">Dufourea novaeangliae</name>
    <name type="common">Sweat bee</name>
    <dbReference type="NCBI Taxonomy" id="178035"/>
    <lineage>
        <taxon>Eukaryota</taxon>
        <taxon>Metazoa</taxon>
        <taxon>Ecdysozoa</taxon>
        <taxon>Arthropoda</taxon>
        <taxon>Hexapoda</taxon>
        <taxon>Insecta</taxon>
        <taxon>Pterygota</taxon>
        <taxon>Neoptera</taxon>
        <taxon>Endopterygota</taxon>
        <taxon>Hymenoptera</taxon>
        <taxon>Apocrita</taxon>
        <taxon>Aculeata</taxon>
        <taxon>Apoidea</taxon>
        <taxon>Anthophila</taxon>
        <taxon>Halictidae</taxon>
        <taxon>Rophitinae</taxon>
        <taxon>Dufourea</taxon>
    </lineage>
</organism>
<evidence type="ECO:0000313" key="2">
    <source>
        <dbReference type="EMBL" id="KZC08873.1"/>
    </source>
</evidence>
<dbReference type="InterPro" id="IPR017359">
    <property type="entry name" value="Phi-like"/>
</dbReference>
<evidence type="ECO:0000259" key="1">
    <source>
        <dbReference type="PROSITE" id="PS50908"/>
    </source>
</evidence>
<dbReference type="Pfam" id="PF05773">
    <property type="entry name" value="RWD"/>
    <property type="match status" value="1"/>
</dbReference>
<evidence type="ECO:0000313" key="3">
    <source>
        <dbReference type="Proteomes" id="UP000076502"/>
    </source>
</evidence>
<dbReference type="InterPro" id="IPR016135">
    <property type="entry name" value="UBQ-conjugating_enzyme/RWD"/>
</dbReference>
<sequence>MSTYNEILENLTAQICELEALQSVYPKELRIGDHGVLADINEFIKNPSEELPQKLEYSIELSLNNGTIELLVGLSASYPTEKPEVYATSSSLNRTQQLLMNQALSGVVEGQQAGEPCIYTLLSWLQDNGDDYIEVSIANQEKQLTNRSKNEDRRSTIFTRYWIHSHHIYSFTLTGKPGIICIEGAYEDCEFYWQKVKSMNWHKIIIRLLEKEDCQDIDSMRKFSNFQEIAFPSSERHNDLGQLLKYLTDLNLQYAFKELFGLEGKFGEIANS</sequence>